<protein>
    <submittedName>
        <fullName evidence="1">Uncharacterized protein</fullName>
    </submittedName>
</protein>
<evidence type="ECO:0000313" key="2">
    <source>
        <dbReference type="Proteomes" id="UP001159363"/>
    </source>
</evidence>
<dbReference type="Proteomes" id="UP001159363">
    <property type="component" value="Chromosome 1"/>
</dbReference>
<proteinExistence type="predicted"/>
<evidence type="ECO:0000313" key="1">
    <source>
        <dbReference type="EMBL" id="KAJ8895493.1"/>
    </source>
</evidence>
<name>A0ABQ9II28_9NEOP</name>
<dbReference type="EMBL" id="JARBHB010000001">
    <property type="protein sequence ID" value="KAJ8895493.1"/>
    <property type="molecule type" value="Genomic_DNA"/>
</dbReference>
<accession>A0ABQ9II28</accession>
<reference evidence="1 2" key="1">
    <citation type="submission" date="2023-02" db="EMBL/GenBank/DDBJ databases">
        <title>LHISI_Scaffold_Assembly.</title>
        <authorList>
            <person name="Stuart O.P."/>
            <person name="Cleave R."/>
            <person name="Magrath M.J.L."/>
            <person name="Mikheyev A.S."/>
        </authorList>
    </citation>
    <scope>NUCLEOTIDE SEQUENCE [LARGE SCALE GENOMIC DNA]</scope>
    <source>
        <strain evidence="1">Daus_M_001</strain>
        <tissue evidence="1">Leg muscle</tissue>
    </source>
</reference>
<comment type="caution">
    <text evidence="1">The sequence shown here is derived from an EMBL/GenBank/DDBJ whole genome shotgun (WGS) entry which is preliminary data.</text>
</comment>
<organism evidence="1 2">
    <name type="scientific">Dryococelus australis</name>
    <dbReference type="NCBI Taxonomy" id="614101"/>
    <lineage>
        <taxon>Eukaryota</taxon>
        <taxon>Metazoa</taxon>
        <taxon>Ecdysozoa</taxon>
        <taxon>Arthropoda</taxon>
        <taxon>Hexapoda</taxon>
        <taxon>Insecta</taxon>
        <taxon>Pterygota</taxon>
        <taxon>Neoptera</taxon>
        <taxon>Polyneoptera</taxon>
        <taxon>Phasmatodea</taxon>
        <taxon>Verophasmatodea</taxon>
        <taxon>Anareolatae</taxon>
        <taxon>Phasmatidae</taxon>
        <taxon>Eurycanthinae</taxon>
        <taxon>Dryococelus</taxon>
    </lineage>
</organism>
<keyword evidence="2" id="KW-1185">Reference proteome</keyword>
<gene>
    <name evidence="1" type="ORF">PR048_000826</name>
</gene>
<sequence>MWSSAGMKGQGELKIPVKTFRPAASSGTIPTCENLAPVWFISRFEIKSELELRSTQKTVAPFDFRAWLEIEMNFISNRRICWCDVLSQGEKGTNVNVILWTLTVCIQFSLRLRATQQQVLEMCEQAIVAFIVLSRLSRPPSNSKWDGEAAPGIELGTSGRGGYHAVHGTTKANVAVLIRAKSCEQFIRSGPCPNPREEEESLAERKIFFLVGRRILVSHSGYPIPAGLAPISMRNHGRRRLGGIRRGHTQSPALIPELFFAIAFSLRLGALMRLVGPHIFRHVVQSGSGGKMASRRETYVVGSDTASSLTWESGEEVAPREDHWVFRVNGGFQTEAGGAQERHSSTSSFVFWPSSARILYGTVRVKKIDYIHAASVPSDIYARLHHRGSKLDPRSDLRLSQKTIAPFYNVGLHIQGKQSVNGCIIGVKLDPYWTKFVPFERPFSFWRDVHIDYVEQCGGQCAALRSVLGRLRLVSRGVTSSKLGIPLIALPPWYSRRAGLRGVRTDVYFTASPLPFINHRVNILTRIAAIWSSNVYRRSFIEMRDNRSDPKQRFPGKLSRDVKFKDLDTVQCVQLSYLTLLFGVRRNRSDARLHHRGSKLDPKSDLRSTQNHEISLVQHFYIGTKIKLDPGSELGSFDLGSGKMLVQLGLSSADILPVIETYFLVTLFVLETRSYRKYGDVPYFALAELSSVFHYLGLPKSVRKLSLIGELMKPLHGALELDVNQ</sequence>